<feature type="compositionally biased region" description="Polar residues" evidence="1">
    <location>
        <begin position="20"/>
        <end position="36"/>
    </location>
</feature>
<protein>
    <submittedName>
        <fullName evidence="2">BOI-related E3 ubiquitin-protein ligase 3</fullName>
    </submittedName>
</protein>
<gene>
    <name evidence="2" type="ORF">C2845_PM07G06070</name>
</gene>
<dbReference type="STRING" id="4540.A0A3L6SIB1"/>
<feature type="compositionally biased region" description="Low complexity" evidence="1">
    <location>
        <begin position="186"/>
        <end position="218"/>
    </location>
</feature>
<feature type="region of interest" description="Disordered" evidence="1">
    <location>
        <begin position="16"/>
        <end position="37"/>
    </location>
</feature>
<feature type="region of interest" description="Disordered" evidence="1">
    <location>
        <begin position="111"/>
        <end position="243"/>
    </location>
</feature>
<name>A0A3L6SIB1_PANMI</name>
<reference evidence="3" key="1">
    <citation type="journal article" date="2019" name="Nat. Commun.">
        <title>The genome of broomcorn millet.</title>
        <authorList>
            <person name="Zou C."/>
            <person name="Miki D."/>
            <person name="Li D."/>
            <person name="Tang Q."/>
            <person name="Xiao L."/>
            <person name="Rajput S."/>
            <person name="Deng P."/>
            <person name="Jia W."/>
            <person name="Huang R."/>
            <person name="Zhang M."/>
            <person name="Sun Y."/>
            <person name="Hu J."/>
            <person name="Fu X."/>
            <person name="Schnable P.S."/>
            <person name="Li F."/>
            <person name="Zhang H."/>
            <person name="Feng B."/>
            <person name="Zhu X."/>
            <person name="Liu R."/>
            <person name="Schnable J.C."/>
            <person name="Zhu J.-K."/>
            <person name="Zhang H."/>
        </authorList>
    </citation>
    <scope>NUCLEOTIDE SEQUENCE [LARGE SCALE GENOMIC DNA]</scope>
</reference>
<evidence type="ECO:0000313" key="2">
    <source>
        <dbReference type="EMBL" id="RLN21885.1"/>
    </source>
</evidence>
<sequence length="243" mass="25741">MQRAFVAQHSPRPAAITSWVADSTTASTSGRPTTGEASVADVPAELCQQGAEVDALVRAGCERLHAGLEQARKRCRSWRPRAVALPSSSSVGARRPLRVRRRAAWRAATRPLPWGSAPRSTPCSSAALPPRSPLRRRASATPAPASPQRRQTARSPAARMPARAWPRHPRRAGGRAGSRARGRGIGAAAAVPARRASPRRTAAPSASSPRMRPSMSPPTDRVIPPPPLSTARERAGSDDLATS</sequence>
<feature type="compositionally biased region" description="Low complexity" evidence="1">
    <location>
        <begin position="139"/>
        <end position="164"/>
    </location>
</feature>
<comment type="caution">
    <text evidence="2">The sequence shown here is derived from an EMBL/GenBank/DDBJ whole genome shotgun (WGS) entry which is preliminary data.</text>
</comment>
<dbReference type="EMBL" id="PQIB02000004">
    <property type="protein sequence ID" value="RLN21885.1"/>
    <property type="molecule type" value="Genomic_DNA"/>
</dbReference>
<dbReference type="AlphaFoldDB" id="A0A3L6SIB1"/>
<feature type="compositionally biased region" description="Basic residues" evidence="1">
    <location>
        <begin position="165"/>
        <end position="182"/>
    </location>
</feature>
<keyword evidence="3" id="KW-1185">Reference proteome</keyword>
<dbReference type="Proteomes" id="UP000275267">
    <property type="component" value="Unassembled WGS sequence"/>
</dbReference>
<organism evidence="2 3">
    <name type="scientific">Panicum miliaceum</name>
    <name type="common">Proso millet</name>
    <name type="synonym">Broomcorn millet</name>
    <dbReference type="NCBI Taxonomy" id="4540"/>
    <lineage>
        <taxon>Eukaryota</taxon>
        <taxon>Viridiplantae</taxon>
        <taxon>Streptophyta</taxon>
        <taxon>Embryophyta</taxon>
        <taxon>Tracheophyta</taxon>
        <taxon>Spermatophyta</taxon>
        <taxon>Magnoliopsida</taxon>
        <taxon>Liliopsida</taxon>
        <taxon>Poales</taxon>
        <taxon>Poaceae</taxon>
        <taxon>PACMAD clade</taxon>
        <taxon>Panicoideae</taxon>
        <taxon>Panicodae</taxon>
        <taxon>Paniceae</taxon>
        <taxon>Panicinae</taxon>
        <taxon>Panicum</taxon>
        <taxon>Panicum sect. Panicum</taxon>
    </lineage>
</organism>
<evidence type="ECO:0000256" key="1">
    <source>
        <dbReference type="SAM" id="MobiDB-lite"/>
    </source>
</evidence>
<accession>A0A3L6SIB1</accession>
<proteinExistence type="predicted"/>
<evidence type="ECO:0000313" key="3">
    <source>
        <dbReference type="Proteomes" id="UP000275267"/>
    </source>
</evidence>